<evidence type="ECO:0000259" key="4">
    <source>
        <dbReference type="PROSITE" id="PS51767"/>
    </source>
</evidence>
<proteinExistence type="inferred from homology"/>
<dbReference type="GO" id="GO:0004190">
    <property type="term" value="F:aspartic-type endopeptidase activity"/>
    <property type="evidence" value="ECO:0007669"/>
    <property type="project" value="InterPro"/>
</dbReference>
<gene>
    <name evidence="5" type="ORF">RDB_LOCUS81957</name>
</gene>
<sequence length="208" mass="22866">MKSTLLSLTLGLAGLSNAIHLPVQRVRPRSTGSTPMSKPKGEAGLGDTDNIMYTAEVKVGGTSYTLQLDTGSSDLWFAPVQNYNKTFASAKKYENLQVNLTYGTGWAAGAVAQTDVQFAGFSITNQSFLYIEELSQWDIDFEQQYPLYQGIAGLSFDTLSQINKVVLNNSRETWGRSLMSNIFLTDPSTPNHIAFFLDRTGDLNNTVE</sequence>
<evidence type="ECO:0000256" key="2">
    <source>
        <dbReference type="SAM" id="MobiDB-lite"/>
    </source>
</evidence>
<reference evidence="5" key="1">
    <citation type="submission" date="2021-01" db="EMBL/GenBank/DDBJ databases">
        <authorList>
            <person name="Kaushik A."/>
        </authorList>
    </citation>
    <scope>NUCLEOTIDE SEQUENCE</scope>
    <source>
        <strain evidence="5">AG4-RS23</strain>
    </source>
</reference>
<dbReference type="EMBL" id="CAJMWY010001575">
    <property type="protein sequence ID" value="CAE6470623.1"/>
    <property type="molecule type" value="Genomic_DNA"/>
</dbReference>
<dbReference type="InterPro" id="IPR021109">
    <property type="entry name" value="Peptidase_aspartic_dom_sf"/>
</dbReference>
<comment type="similarity">
    <text evidence="1">Belongs to the peptidase A1 family.</text>
</comment>
<feature type="signal peptide" evidence="3">
    <location>
        <begin position="1"/>
        <end position="18"/>
    </location>
</feature>
<dbReference type="InterPro" id="IPR001461">
    <property type="entry name" value="Aspartic_peptidase_A1"/>
</dbReference>
<organism evidence="5 6">
    <name type="scientific">Rhizoctonia solani</name>
    <dbReference type="NCBI Taxonomy" id="456999"/>
    <lineage>
        <taxon>Eukaryota</taxon>
        <taxon>Fungi</taxon>
        <taxon>Dikarya</taxon>
        <taxon>Basidiomycota</taxon>
        <taxon>Agaricomycotina</taxon>
        <taxon>Agaricomycetes</taxon>
        <taxon>Cantharellales</taxon>
        <taxon>Ceratobasidiaceae</taxon>
        <taxon>Rhizoctonia</taxon>
    </lineage>
</organism>
<accession>A0A8H3GX44</accession>
<dbReference type="Gene3D" id="2.40.70.10">
    <property type="entry name" value="Acid Proteases"/>
    <property type="match status" value="1"/>
</dbReference>
<dbReference type="PROSITE" id="PS51767">
    <property type="entry name" value="PEPTIDASE_A1"/>
    <property type="match status" value="1"/>
</dbReference>
<keyword evidence="3" id="KW-0732">Signal</keyword>
<feature type="chain" id="PRO_5034591908" description="Peptidase A1 domain-containing protein" evidence="3">
    <location>
        <begin position="19"/>
        <end position="208"/>
    </location>
</feature>
<dbReference type="Pfam" id="PF00026">
    <property type="entry name" value="Asp"/>
    <property type="match status" value="1"/>
</dbReference>
<dbReference type="PANTHER" id="PTHR47966">
    <property type="entry name" value="BETA-SITE APP-CLEAVING ENZYME, ISOFORM A-RELATED"/>
    <property type="match status" value="1"/>
</dbReference>
<dbReference type="InterPro" id="IPR033121">
    <property type="entry name" value="PEPTIDASE_A1"/>
</dbReference>
<dbReference type="AlphaFoldDB" id="A0A8H3GX44"/>
<dbReference type="SUPFAM" id="SSF50630">
    <property type="entry name" value="Acid proteases"/>
    <property type="match status" value="1"/>
</dbReference>
<evidence type="ECO:0000256" key="1">
    <source>
        <dbReference type="ARBA" id="ARBA00007447"/>
    </source>
</evidence>
<dbReference type="GO" id="GO:0006508">
    <property type="term" value="P:proteolysis"/>
    <property type="evidence" value="ECO:0007669"/>
    <property type="project" value="InterPro"/>
</dbReference>
<feature type="region of interest" description="Disordered" evidence="2">
    <location>
        <begin position="25"/>
        <end position="45"/>
    </location>
</feature>
<evidence type="ECO:0000256" key="3">
    <source>
        <dbReference type="SAM" id="SignalP"/>
    </source>
</evidence>
<dbReference type="CDD" id="cd05471">
    <property type="entry name" value="pepsin_like"/>
    <property type="match status" value="1"/>
</dbReference>
<evidence type="ECO:0000313" key="5">
    <source>
        <dbReference type="EMBL" id="CAE6470623.1"/>
    </source>
</evidence>
<dbReference type="PANTHER" id="PTHR47966:SF51">
    <property type="entry name" value="BETA-SITE APP-CLEAVING ENZYME, ISOFORM A-RELATED"/>
    <property type="match status" value="1"/>
</dbReference>
<protein>
    <recommendedName>
        <fullName evidence="4">Peptidase A1 domain-containing protein</fullName>
    </recommendedName>
</protein>
<dbReference type="Proteomes" id="UP000663861">
    <property type="component" value="Unassembled WGS sequence"/>
</dbReference>
<dbReference type="InterPro" id="IPR034164">
    <property type="entry name" value="Pepsin-like_dom"/>
</dbReference>
<comment type="caution">
    <text evidence="5">The sequence shown here is derived from an EMBL/GenBank/DDBJ whole genome shotgun (WGS) entry which is preliminary data.</text>
</comment>
<name>A0A8H3GX44_9AGAM</name>
<evidence type="ECO:0000313" key="6">
    <source>
        <dbReference type="Proteomes" id="UP000663861"/>
    </source>
</evidence>
<feature type="domain" description="Peptidase A1" evidence="4">
    <location>
        <begin position="53"/>
        <end position="208"/>
    </location>
</feature>